<evidence type="ECO:0000313" key="4">
    <source>
        <dbReference type="Proteomes" id="UP000481109"/>
    </source>
</evidence>
<dbReference type="AlphaFoldDB" id="A0A6G4XDQ3"/>
<evidence type="ECO:0000256" key="2">
    <source>
        <dbReference type="SAM" id="SignalP"/>
    </source>
</evidence>
<keyword evidence="1" id="KW-1133">Transmembrane helix</keyword>
<dbReference type="RefSeq" id="WP_165330295.1">
    <property type="nucleotide sequence ID" value="NZ_JAAKZW010000005.1"/>
</dbReference>
<keyword evidence="4" id="KW-1185">Reference proteome</keyword>
<organism evidence="3 4">
    <name type="scientific">Streptomyces mesophilus</name>
    <dbReference type="NCBI Taxonomy" id="1775132"/>
    <lineage>
        <taxon>Bacteria</taxon>
        <taxon>Bacillati</taxon>
        <taxon>Actinomycetota</taxon>
        <taxon>Actinomycetes</taxon>
        <taxon>Kitasatosporales</taxon>
        <taxon>Streptomycetaceae</taxon>
        <taxon>Streptomyces</taxon>
    </lineage>
</organism>
<feature type="chain" id="PRO_5026348455" description="Lipoprotein" evidence="2">
    <location>
        <begin position="31"/>
        <end position="179"/>
    </location>
</feature>
<evidence type="ECO:0000313" key="3">
    <source>
        <dbReference type="EMBL" id="NGO74781.1"/>
    </source>
</evidence>
<proteinExistence type="predicted"/>
<feature type="signal peptide" evidence="2">
    <location>
        <begin position="1"/>
        <end position="30"/>
    </location>
</feature>
<accession>A0A6G4XDQ3</accession>
<dbReference type="PROSITE" id="PS51257">
    <property type="entry name" value="PROKAR_LIPOPROTEIN"/>
    <property type="match status" value="1"/>
</dbReference>
<protein>
    <recommendedName>
        <fullName evidence="5">Lipoprotein</fullName>
    </recommendedName>
</protein>
<reference evidence="3 4" key="1">
    <citation type="submission" date="2020-02" db="EMBL/GenBank/DDBJ databases">
        <title>Whole-genome analyses of novel actinobacteria.</title>
        <authorList>
            <person name="Sahin N."/>
            <person name="Tokatli A."/>
        </authorList>
    </citation>
    <scope>NUCLEOTIDE SEQUENCE [LARGE SCALE GENOMIC DNA]</scope>
    <source>
        <strain evidence="3 4">YC504</strain>
    </source>
</reference>
<sequence length="179" mass="18439">MRAVAPRRQTAAAILASGCVLALGATPAAAADDWGNWGWQVSVSPTTVKPGGTVTLTSSGCQEPTVKAEAGIFDVVELNEGKSGTAWIFDDAKPAAEYEVTFTCKSQTKKVTVKIADDGGTIWPTHQGTQPPIHKGVKAGSGGTFDQSDLIQLGLGGALVAGAIGASLYWARRRGEGRA</sequence>
<evidence type="ECO:0008006" key="5">
    <source>
        <dbReference type="Google" id="ProtNLM"/>
    </source>
</evidence>
<dbReference type="EMBL" id="JAAKZW010000005">
    <property type="protein sequence ID" value="NGO74781.1"/>
    <property type="molecule type" value="Genomic_DNA"/>
</dbReference>
<keyword evidence="1" id="KW-0812">Transmembrane</keyword>
<comment type="caution">
    <text evidence="3">The sequence shown here is derived from an EMBL/GenBank/DDBJ whole genome shotgun (WGS) entry which is preliminary data.</text>
</comment>
<feature type="transmembrane region" description="Helical" evidence="1">
    <location>
        <begin position="150"/>
        <end position="171"/>
    </location>
</feature>
<keyword evidence="1" id="KW-0472">Membrane</keyword>
<name>A0A6G4XDQ3_9ACTN</name>
<dbReference type="Proteomes" id="UP000481109">
    <property type="component" value="Unassembled WGS sequence"/>
</dbReference>
<evidence type="ECO:0000256" key="1">
    <source>
        <dbReference type="SAM" id="Phobius"/>
    </source>
</evidence>
<gene>
    <name evidence="3" type="ORF">G6045_03625</name>
</gene>
<keyword evidence="2" id="KW-0732">Signal</keyword>